<gene>
    <name evidence="2" type="ORF">L195_g060244</name>
</gene>
<organism evidence="2 3">
    <name type="scientific">Trifolium pratense</name>
    <name type="common">Red clover</name>
    <dbReference type="NCBI Taxonomy" id="57577"/>
    <lineage>
        <taxon>Eukaryota</taxon>
        <taxon>Viridiplantae</taxon>
        <taxon>Streptophyta</taxon>
        <taxon>Embryophyta</taxon>
        <taxon>Tracheophyta</taxon>
        <taxon>Spermatophyta</taxon>
        <taxon>Magnoliopsida</taxon>
        <taxon>eudicotyledons</taxon>
        <taxon>Gunneridae</taxon>
        <taxon>Pentapetalae</taxon>
        <taxon>rosids</taxon>
        <taxon>fabids</taxon>
        <taxon>Fabales</taxon>
        <taxon>Fabaceae</taxon>
        <taxon>Papilionoideae</taxon>
        <taxon>50 kb inversion clade</taxon>
        <taxon>NPAAA clade</taxon>
        <taxon>Hologalegina</taxon>
        <taxon>IRL clade</taxon>
        <taxon>Trifolieae</taxon>
        <taxon>Trifolium</taxon>
    </lineage>
</organism>
<dbReference type="Pfam" id="PF07727">
    <property type="entry name" value="RVT_2"/>
    <property type="match status" value="1"/>
</dbReference>
<accession>A0A2K3K2P2</accession>
<dbReference type="EMBL" id="ASHM01137322">
    <property type="protein sequence ID" value="PNX60563.1"/>
    <property type="molecule type" value="Genomic_DNA"/>
</dbReference>
<comment type="caution">
    <text evidence="2">The sequence shown here is derived from an EMBL/GenBank/DDBJ whole genome shotgun (WGS) entry which is preliminary data.</text>
</comment>
<feature type="non-terminal residue" evidence="2">
    <location>
        <position position="103"/>
    </location>
</feature>
<feature type="domain" description="Reverse transcriptase Ty1/copia-type" evidence="1">
    <location>
        <begin position="22"/>
        <end position="90"/>
    </location>
</feature>
<reference evidence="2 3" key="1">
    <citation type="journal article" date="2014" name="Am. J. Bot.">
        <title>Genome assembly and annotation for red clover (Trifolium pratense; Fabaceae).</title>
        <authorList>
            <person name="Istvanek J."/>
            <person name="Jaros M."/>
            <person name="Krenek A."/>
            <person name="Repkova J."/>
        </authorList>
    </citation>
    <scope>NUCLEOTIDE SEQUENCE [LARGE SCALE GENOMIC DNA]</scope>
    <source>
        <strain evidence="3">cv. Tatra</strain>
        <tissue evidence="2">Young leaves</tissue>
    </source>
</reference>
<name>A0A2K3K2P2_TRIPR</name>
<evidence type="ECO:0000313" key="2">
    <source>
        <dbReference type="EMBL" id="PNX60563.1"/>
    </source>
</evidence>
<proteinExistence type="predicted"/>
<sequence>MLCQSSVVTNVEARCGASAHSVLEFQSESLAPVARLEIVRPVMAIENQVNWQSVQLDVKSAVENGKLEKDVYVEQPQGFKVEGAKDKVPKEQEELELMVDILT</sequence>
<reference evidence="2 3" key="2">
    <citation type="journal article" date="2017" name="Front. Plant Sci.">
        <title>Gene Classification and Mining of Molecular Markers Useful in Red Clover (Trifolium pratense) Breeding.</title>
        <authorList>
            <person name="Istvanek J."/>
            <person name="Dluhosova J."/>
            <person name="Dluhos P."/>
            <person name="Patkova L."/>
            <person name="Nedelnik J."/>
            <person name="Repkova J."/>
        </authorList>
    </citation>
    <scope>NUCLEOTIDE SEQUENCE [LARGE SCALE GENOMIC DNA]</scope>
    <source>
        <strain evidence="3">cv. Tatra</strain>
        <tissue evidence="2">Young leaves</tissue>
    </source>
</reference>
<dbReference type="Proteomes" id="UP000236291">
    <property type="component" value="Unassembled WGS sequence"/>
</dbReference>
<protein>
    <submittedName>
        <fullName evidence="2">Retrotransposon protein putative unclassified</fullName>
    </submittedName>
</protein>
<dbReference type="InterPro" id="IPR013103">
    <property type="entry name" value="RVT_2"/>
</dbReference>
<dbReference type="AlphaFoldDB" id="A0A2K3K2P2"/>
<evidence type="ECO:0000259" key="1">
    <source>
        <dbReference type="Pfam" id="PF07727"/>
    </source>
</evidence>
<evidence type="ECO:0000313" key="3">
    <source>
        <dbReference type="Proteomes" id="UP000236291"/>
    </source>
</evidence>